<feature type="domain" description="Peptidase M28" evidence="2">
    <location>
        <begin position="95"/>
        <end position="283"/>
    </location>
</feature>
<sequence length="395" mass="43451">MKNLLLSFFFLLLVTKGFGQEYIPYYGSIVEQCSQANITNNLTAYEALGLKRRGTVSLQNTLDWLKNKYLEFGYTANQIVEDSYTYTGSTAVCKNLIVTKVGTVYPNTYVIVCGHYDSIGGSGTNDNGSGLVSILETARLLQNIPTEYSIKFINFSGEEDGLKGSQHYVSAIVNGTTPKMDIRLVLNLDEVGGVAGLTNNTITCERDTNNSPSTNNAQSSIMTNQLMTCVELYSPLNAQLSYAYASDYMSFQSNNEIITGLFETNETTHKHTNTDLLIYMDPVYNYNVAKATIGATMHFAVAATSALGNDQFQNENQVSFFPSPAKDVLNINIGSIIDTDYSFSLIDLQGKIVINKHVENAHLIETVSLDGLSKGMYLAVLQTSNKRIAKKIIVE</sequence>
<evidence type="ECO:0000313" key="5">
    <source>
        <dbReference type="Proteomes" id="UP000296862"/>
    </source>
</evidence>
<dbReference type="InterPro" id="IPR007484">
    <property type="entry name" value="Peptidase_M28"/>
</dbReference>
<dbReference type="PANTHER" id="PTHR12147:SF26">
    <property type="entry name" value="PEPTIDASE M28 DOMAIN-CONTAINING PROTEIN"/>
    <property type="match status" value="1"/>
</dbReference>
<proteinExistence type="predicted"/>
<evidence type="ECO:0008006" key="6">
    <source>
        <dbReference type="Google" id="ProtNLM"/>
    </source>
</evidence>
<dbReference type="KEGG" id="fsn:GS03_01787"/>
<evidence type="ECO:0000256" key="1">
    <source>
        <dbReference type="ARBA" id="ARBA00022729"/>
    </source>
</evidence>
<dbReference type="Pfam" id="PF04389">
    <property type="entry name" value="Peptidase_M28"/>
    <property type="match status" value="1"/>
</dbReference>
<dbReference type="InterPro" id="IPR045175">
    <property type="entry name" value="M28_fam"/>
</dbReference>
<keyword evidence="1" id="KW-0732">Signal</keyword>
<dbReference type="Pfam" id="PF18962">
    <property type="entry name" value="Por_Secre_tail"/>
    <property type="match status" value="1"/>
</dbReference>
<reference evidence="4 5" key="1">
    <citation type="submission" date="2019-04" db="EMBL/GenBank/DDBJ databases">
        <title>Flavobacterium sp. GS03.</title>
        <authorList>
            <person name="Kim H."/>
        </authorList>
    </citation>
    <scope>NUCLEOTIDE SEQUENCE [LARGE SCALE GENOMIC DNA]</scope>
    <source>
        <strain evidence="4 5">GS03</strain>
    </source>
</reference>
<dbReference type="EMBL" id="CP038810">
    <property type="protein sequence ID" value="QBZ98282.1"/>
    <property type="molecule type" value="Genomic_DNA"/>
</dbReference>
<dbReference type="AlphaFoldDB" id="A0A4P7PVH2"/>
<dbReference type="RefSeq" id="WP_136152187.1">
    <property type="nucleotide sequence ID" value="NZ_CP038810.1"/>
</dbReference>
<evidence type="ECO:0000259" key="3">
    <source>
        <dbReference type="Pfam" id="PF18962"/>
    </source>
</evidence>
<dbReference type="InterPro" id="IPR026444">
    <property type="entry name" value="Secre_tail"/>
</dbReference>
<keyword evidence="5" id="KW-1185">Reference proteome</keyword>
<evidence type="ECO:0000259" key="2">
    <source>
        <dbReference type="Pfam" id="PF04389"/>
    </source>
</evidence>
<evidence type="ECO:0000313" key="4">
    <source>
        <dbReference type="EMBL" id="QBZ98282.1"/>
    </source>
</evidence>
<name>A0A4P7PVH2_9FLAO</name>
<dbReference type="GO" id="GO:0006508">
    <property type="term" value="P:proteolysis"/>
    <property type="evidence" value="ECO:0007669"/>
    <property type="project" value="InterPro"/>
</dbReference>
<dbReference type="GO" id="GO:0008235">
    <property type="term" value="F:metalloexopeptidase activity"/>
    <property type="evidence" value="ECO:0007669"/>
    <property type="project" value="InterPro"/>
</dbReference>
<dbReference type="Gene3D" id="3.40.630.10">
    <property type="entry name" value="Zn peptidases"/>
    <property type="match status" value="1"/>
</dbReference>
<protein>
    <recommendedName>
        <fullName evidence="6">Peptidase M28 domain-containing protein</fullName>
    </recommendedName>
</protein>
<dbReference type="NCBIfam" id="TIGR04183">
    <property type="entry name" value="Por_Secre_tail"/>
    <property type="match status" value="1"/>
</dbReference>
<dbReference type="OrthoDB" id="1521787at2"/>
<dbReference type="SUPFAM" id="SSF53187">
    <property type="entry name" value="Zn-dependent exopeptidases"/>
    <property type="match status" value="1"/>
</dbReference>
<gene>
    <name evidence="4" type="ORF">GS03_01787</name>
</gene>
<feature type="domain" description="Secretion system C-terminal sorting" evidence="3">
    <location>
        <begin position="321"/>
        <end position="394"/>
    </location>
</feature>
<accession>A0A4P7PVH2</accession>
<organism evidence="4 5">
    <name type="scientific">Flavobacterium sangjuense</name>
    <dbReference type="NCBI Taxonomy" id="2518177"/>
    <lineage>
        <taxon>Bacteria</taxon>
        <taxon>Pseudomonadati</taxon>
        <taxon>Bacteroidota</taxon>
        <taxon>Flavobacteriia</taxon>
        <taxon>Flavobacteriales</taxon>
        <taxon>Flavobacteriaceae</taxon>
        <taxon>Flavobacterium</taxon>
    </lineage>
</organism>
<dbReference type="Proteomes" id="UP000296862">
    <property type="component" value="Chromosome"/>
</dbReference>
<dbReference type="PANTHER" id="PTHR12147">
    <property type="entry name" value="METALLOPEPTIDASE M28 FAMILY MEMBER"/>
    <property type="match status" value="1"/>
</dbReference>